<organism evidence="1 2">
    <name type="scientific">Tritrichomonas musculus</name>
    <dbReference type="NCBI Taxonomy" id="1915356"/>
    <lineage>
        <taxon>Eukaryota</taxon>
        <taxon>Metamonada</taxon>
        <taxon>Parabasalia</taxon>
        <taxon>Tritrichomonadida</taxon>
        <taxon>Tritrichomonadidae</taxon>
        <taxon>Tritrichomonas</taxon>
    </lineage>
</organism>
<name>A0ABR2L4X0_9EUKA</name>
<evidence type="ECO:0000313" key="1">
    <source>
        <dbReference type="EMBL" id="KAK8898406.1"/>
    </source>
</evidence>
<proteinExistence type="predicted"/>
<comment type="caution">
    <text evidence="1">The sequence shown here is derived from an EMBL/GenBank/DDBJ whole genome shotgun (WGS) entry which is preliminary data.</text>
</comment>
<dbReference type="SUPFAM" id="SSF52540">
    <property type="entry name" value="P-loop containing nucleoside triphosphate hydrolases"/>
    <property type="match status" value="2"/>
</dbReference>
<gene>
    <name evidence="1" type="ORF">M9Y10_000692</name>
</gene>
<accession>A0ABR2L4X0</accession>
<dbReference type="EMBL" id="JAPFFF010000001">
    <property type="protein sequence ID" value="KAK8898406.1"/>
    <property type="molecule type" value="Genomic_DNA"/>
</dbReference>
<keyword evidence="2" id="KW-1185">Reference proteome</keyword>
<dbReference type="PANTHER" id="PTHR10285">
    <property type="entry name" value="URIDINE KINASE"/>
    <property type="match status" value="1"/>
</dbReference>
<dbReference type="InterPro" id="IPR027417">
    <property type="entry name" value="P-loop_NTPase"/>
</dbReference>
<evidence type="ECO:0008006" key="3">
    <source>
        <dbReference type="Google" id="ProtNLM"/>
    </source>
</evidence>
<dbReference type="Gene3D" id="3.40.50.300">
    <property type="entry name" value="P-loop containing nucleotide triphosphate hydrolases"/>
    <property type="match status" value="2"/>
</dbReference>
<sequence>MNNKRAIVLCISGFSATGKTTLSKFLKKKYGFQIIHLDNYVLEDYHLLPAFNIQNVIGINYELPETIDWDKLISKLENTDPDEKYILDAFIPFASPQIEQFISFLIDIEFNENDFEEGLRRRVLRDTNSEVPTDYEKYPEKSSANYCAFYFKHFVWPEAFRHPEYRLPPNWNKPLLRLAGSLPLKEICAESDKFVSHILKPFICCISGISTSGKTTVAKYLQKKYGYNIIHLDYYVHNDYSCLPHFNLQNVTGINYELPETIDWDQLVSDLQNMDQCEIVILEGFIPFYSQEVQDCVDCLIDIEFNENEYNEALRRRVERDTGSDVPDDYEIYPNKSSAHNCAFYFKNFVWKEAFSHPEYRLPKNWKKPLLKLSATASIRSNQNESDKFLSSVLKNRK</sequence>
<dbReference type="Proteomes" id="UP001470230">
    <property type="component" value="Unassembled WGS sequence"/>
</dbReference>
<evidence type="ECO:0000313" key="2">
    <source>
        <dbReference type="Proteomes" id="UP001470230"/>
    </source>
</evidence>
<reference evidence="1 2" key="1">
    <citation type="submission" date="2024-04" db="EMBL/GenBank/DDBJ databases">
        <title>Tritrichomonas musculus Genome.</title>
        <authorList>
            <person name="Alves-Ferreira E."/>
            <person name="Grigg M."/>
            <person name="Lorenzi H."/>
            <person name="Galac M."/>
        </authorList>
    </citation>
    <scope>NUCLEOTIDE SEQUENCE [LARGE SCALE GENOMIC DNA]</scope>
    <source>
        <strain evidence="1 2">EAF2021</strain>
    </source>
</reference>
<protein>
    <recommendedName>
        <fullName evidence="3">Uridine kinase</fullName>
    </recommendedName>
</protein>